<reference evidence="3" key="1">
    <citation type="journal article" date="2021" name="Sci. Rep.">
        <title>Diploid genomic architecture of Nitzschia inconspicua, an elite biomass production diatom.</title>
        <authorList>
            <person name="Oliver A."/>
            <person name="Podell S."/>
            <person name="Pinowska A."/>
            <person name="Traller J.C."/>
            <person name="Smith S.R."/>
            <person name="McClure R."/>
            <person name="Beliaev A."/>
            <person name="Bohutskyi P."/>
            <person name="Hill E.A."/>
            <person name="Rabines A."/>
            <person name="Zheng H."/>
            <person name="Allen L.Z."/>
            <person name="Kuo A."/>
            <person name="Grigoriev I.V."/>
            <person name="Allen A.E."/>
            <person name="Hazlebeck D."/>
            <person name="Allen E.E."/>
        </authorList>
    </citation>
    <scope>NUCLEOTIDE SEQUENCE</scope>
    <source>
        <strain evidence="3">Hildebrandi</strain>
    </source>
</reference>
<dbReference type="AlphaFoldDB" id="A0A9K3K914"/>
<dbReference type="EMBL" id="JAGRRH010000035">
    <property type="protein sequence ID" value="KAG7339377.1"/>
    <property type="molecule type" value="Genomic_DNA"/>
</dbReference>
<feature type="region of interest" description="Disordered" evidence="1">
    <location>
        <begin position="404"/>
        <end position="432"/>
    </location>
</feature>
<dbReference type="CDD" id="cd00821">
    <property type="entry name" value="PH"/>
    <property type="match status" value="2"/>
</dbReference>
<feature type="compositionally biased region" description="Polar residues" evidence="1">
    <location>
        <begin position="937"/>
        <end position="959"/>
    </location>
</feature>
<feature type="domain" description="PH" evidence="2">
    <location>
        <begin position="521"/>
        <end position="611"/>
    </location>
</feature>
<dbReference type="EMBL" id="JAGRRH010000028">
    <property type="protein sequence ID" value="KAG7340098.1"/>
    <property type="molecule type" value="Genomic_DNA"/>
</dbReference>
<evidence type="ECO:0000313" key="3">
    <source>
        <dbReference type="EMBL" id="KAG7339377.1"/>
    </source>
</evidence>
<dbReference type="PROSITE" id="PS50003">
    <property type="entry name" value="PH_DOMAIN"/>
    <property type="match status" value="2"/>
</dbReference>
<dbReference type="InterPro" id="IPR001849">
    <property type="entry name" value="PH_domain"/>
</dbReference>
<feature type="domain" description="PH" evidence="2">
    <location>
        <begin position="835"/>
        <end position="927"/>
    </location>
</feature>
<dbReference type="Pfam" id="PF00169">
    <property type="entry name" value="PH"/>
    <property type="match status" value="2"/>
</dbReference>
<feature type="compositionally biased region" description="Acidic residues" evidence="1">
    <location>
        <begin position="172"/>
        <end position="210"/>
    </location>
</feature>
<feature type="region of interest" description="Disordered" evidence="1">
    <location>
        <begin position="1"/>
        <end position="34"/>
    </location>
</feature>
<feature type="compositionally biased region" description="Basic and acidic residues" evidence="1">
    <location>
        <begin position="241"/>
        <end position="253"/>
    </location>
</feature>
<feature type="compositionally biased region" description="Basic and acidic residues" evidence="1">
    <location>
        <begin position="16"/>
        <end position="30"/>
    </location>
</feature>
<reference evidence="3" key="2">
    <citation type="submission" date="2021-04" db="EMBL/GenBank/DDBJ databases">
        <authorList>
            <person name="Podell S."/>
        </authorList>
    </citation>
    <scope>NUCLEOTIDE SEQUENCE</scope>
    <source>
        <strain evidence="3">Hildebrandi</strain>
    </source>
</reference>
<organism evidence="3 5">
    <name type="scientific">Nitzschia inconspicua</name>
    <dbReference type="NCBI Taxonomy" id="303405"/>
    <lineage>
        <taxon>Eukaryota</taxon>
        <taxon>Sar</taxon>
        <taxon>Stramenopiles</taxon>
        <taxon>Ochrophyta</taxon>
        <taxon>Bacillariophyta</taxon>
        <taxon>Bacillariophyceae</taxon>
        <taxon>Bacillariophycidae</taxon>
        <taxon>Bacillariales</taxon>
        <taxon>Bacillariaceae</taxon>
        <taxon>Nitzschia</taxon>
    </lineage>
</organism>
<feature type="compositionally biased region" description="Polar residues" evidence="1">
    <location>
        <begin position="254"/>
        <end position="285"/>
    </location>
</feature>
<feature type="compositionally biased region" description="Low complexity" evidence="1">
    <location>
        <begin position="120"/>
        <end position="131"/>
    </location>
</feature>
<feature type="compositionally biased region" description="Acidic residues" evidence="1">
    <location>
        <begin position="417"/>
        <end position="432"/>
    </location>
</feature>
<name>A0A9K3K914_9STRA</name>
<feature type="region of interest" description="Disordered" evidence="1">
    <location>
        <begin position="159"/>
        <end position="368"/>
    </location>
</feature>
<sequence length="1159" mass="128231">MTESSPEAIILLPSSPDKKETVDNEIDSTRVEQTPQVNVLLSPILGPKMKEAVDKATCNQVSDDSEFPREPPKKPITNDVQPQPQPQQQQQQQSTYKTKYHIPSTESSSFDSLSCHDGHSISSSNKSNKVPPNKPTNLPLVSTTLLQPKTVVEIDTSVTPRAALSDAVMENLDFEILPDEDDDDDDDDDDHDDENDENGSDSEDETIDDDSLVRNLLQSVKEISLEGDTDDEEDDDNDDSDYLKKGSRDEADVSRSSTPAIETSKSLSFDSPSKQLLQNSMSAPSSPVAARPTSGATDNTGETSFTDASLHRRRISGFFTNASPRRLGSTSKATTKISSSDQPIVSSSSNDLMESTTSDDKSSKRGQRLTTLIRTTMGAIKDGIKSDTSSVSVSVATSSMDAFGESTTAAATPGPTDEQDSSSDESSYDEDEQWLEDEAQIFDDDIDQVVDCGTFTPLPTSFLNMPPDMYDYLDLDLVTNIQNQDISTFAWEHHLFVKGLLQLLFERDMIGVEDDIFDSSNITKMGVLRKKHAKSGWRVKYVEVRKGNLTYFADKQNEKRRTVHLRKRSCNCRGEDLSFELIVDGGKRLLWMAKSEKECQGWIRAINQAMIGETEDVRDAPLDVSTYQSAIDDFQAVQASMKDAKTRQECLISINSLLYRQTSTSALRVPMKWIRENVIKSSEMSLEPPNAPNDVVKYTIRDFWESLCSTSIVLNGYLVEANSLYSGERIIGALSRCILEFDKVDSAQGFDGALNSLKRGNQDADSFITEVEAVSFARRILSGALQSMARGDMQAAVERLFLNENVASVRLESSEPLHVDISFAGDDFSDDEPRTSDFVGWIETKSKKSKEWRKRYFVASEGVLSYFERADPRPYRLRGQIVLIDAKVTQLEGNVLSIEVGSKERLLRFEDRSNLVQWKAVFEKENERGEIIIGEFETSSGDHYNTTEDQTAETLQQQESSSPKSSNRLRSRTGSSEDARPGNLRGVRDVGAKLLKNAADGVGRAKAHANRAAAEGMKRARNATDAGMKSIRTGAGMFIRGVTRTSTANGRRRPTSDMFLTSTRNLTAKSGKRDPTVQAVVEIDSVFKVISRAPSTDDNQEEDEEDMLIVRVKLYQAFLLSGGQTGRLASGDELLLMEFSKAEGVEDVAIEALEPPASL</sequence>
<proteinExistence type="predicted"/>
<feature type="compositionally biased region" description="Acidic residues" evidence="1">
    <location>
        <begin position="225"/>
        <end position="240"/>
    </location>
</feature>
<protein>
    <submittedName>
        <fullName evidence="3">PH domain containing protein</fullName>
    </submittedName>
</protein>
<feature type="compositionally biased region" description="Polar residues" evidence="1">
    <location>
        <begin position="294"/>
        <end position="307"/>
    </location>
</feature>
<evidence type="ECO:0000313" key="5">
    <source>
        <dbReference type="Proteomes" id="UP000693970"/>
    </source>
</evidence>
<comment type="caution">
    <text evidence="3">The sequence shown here is derived from an EMBL/GenBank/DDBJ whole genome shotgun (WGS) entry which is preliminary data.</text>
</comment>
<feature type="region of interest" description="Disordered" evidence="1">
    <location>
        <begin position="934"/>
        <end position="987"/>
    </location>
</feature>
<evidence type="ECO:0000259" key="2">
    <source>
        <dbReference type="PROSITE" id="PS50003"/>
    </source>
</evidence>
<evidence type="ECO:0000256" key="1">
    <source>
        <dbReference type="SAM" id="MobiDB-lite"/>
    </source>
</evidence>
<gene>
    <name evidence="4" type="ORF">IV203_006502</name>
    <name evidence="3" type="ORF">IV203_006630</name>
</gene>
<feature type="compositionally biased region" description="Basic and acidic residues" evidence="1">
    <location>
        <begin position="975"/>
        <end position="987"/>
    </location>
</feature>
<dbReference type="OrthoDB" id="43122at2759"/>
<keyword evidence="5" id="KW-1185">Reference proteome</keyword>
<feature type="compositionally biased region" description="Low complexity" evidence="1">
    <location>
        <begin position="329"/>
        <end position="349"/>
    </location>
</feature>
<accession>A0A9K3K914</accession>
<feature type="region of interest" description="Disordered" evidence="1">
    <location>
        <begin position="55"/>
        <end position="141"/>
    </location>
</feature>
<dbReference type="Proteomes" id="UP000693970">
    <property type="component" value="Unassembled WGS sequence"/>
</dbReference>
<dbReference type="SMART" id="SM00233">
    <property type="entry name" value="PH"/>
    <property type="match status" value="2"/>
</dbReference>
<evidence type="ECO:0000313" key="4">
    <source>
        <dbReference type="EMBL" id="KAG7340098.1"/>
    </source>
</evidence>